<evidence type="ECO:0008006" key="3">
    <source>
        <dbReference type="Google" id="ProtNLM"/>
    </source>
</evidence>
<evidence type="ECO:0000313" key="1">
    <source>
        <dbReference type="EMBL" id="RHC15922.1"/>
    </source>
</evidence>
<evidence type="ECO:0000313" key="2">
    <source>
        <dbReference type="Proteomes" id="UP000283513"/>
    </source>
</evidence>
<dbReference type="Pfam" id="PF21983">
    <property type="entry name" value="NikA-like"/>
    <property type="match status" value="1"/>
</dbReference>
<proteinExistence type="predicted"/>
<comment type="caution">
    <text evidence="1">The sequence shown here is derived from an EMBL/GenBank/DDBJ whole genome shotgun (WGS) entry which is preliminary data.</text>
</comment>
<reference evidence="1 2" key="1">
    <citation type="submission" date="2018-08" db="EMBL/GenBank/DDBJ databases">
        <title>A genome reference for cultivated species of the human gut microbiota.</title>
        <authorList>
            <person name="Zou Y."/>
            <person name="Xue W."/>
            <person name="Luo G."/>
        </authorList>
    </citation>
    <scope>NUCLEOTIDE SEQUENCE [LARGE SCALE GENOMIC DNA]</scope>
    <source>
        <strain evidence="1 2">AM37-1AC</strain>
    </source>
</reference>
<accession>A0A3R6E396</accession>
<dbReference type="EMBL" id="QSHO01000011">
    <property type="protein sequence ID" value="RHC15922.1"/>
    <property type="molecule type" value="Genomic_DNA"/>
</dbReference>
<dbReference type="InterPro" id="IPR053842">
    <property type="entry name" value="NikA-like"/>
</dbReference>
<dbReference type="AlphaFoldDB" id="A0A3R6E396"/>
<protein>
    <recommendedName>
        <fullName evidence="3">DUF1778 domain-containing protein</fullName>
    </recommendedName>
</protein>
<dbReference type="RefSeq" id="WP_118598342.1">
    <property type="nucleotide sequence ID" value="NZ_QSHO01000011.1"/>
</dbReference>
<name>A0A3R6E396_9FIRM</name>
<gene>
    <name evidence="1" type="ORF">DW856_12640</name>
</gene>
<sequence length="103" mass="12193">MSNIKKQKDQKKDQMVTIKCTSQQKKQLMQMAQQKDISVSEYVLEGALTGKEHQCRKNKIDTTQMVMQQENLNDMLKNISPDQLSVKRAWRNFAEEEKKKWVF</sequence>
<dbReference type="Proteomes" id="UP000283513">
    <property type="component" value="Unassembled WGS sequence"/>
</dbReference>
<organism evidence="1 2">
    <name type="scientific">Roseburia intestinalis</name>
    <dbReference type="NCBI Taxonomy" id="166486"/>
    <lineage>
        <taxon>Bacteria</taxon>
        <taxon>Bacillati</taxon>
        <taxon>Bacillota</taxon>
        <taxon>Clostridia</taxon>
        <taxon>Lachnospirales</taxon>
        <taxon>Lachnospiraceae</taxon>
        <taxon>Roseburia</taxon>
    </lineage>
</organism>